<evidence type="ECO:0000256" key="3">
    <source>
        <dbReference type="ARBA" id="ARBA00023136"/>
    </source>
</evidence>
<dbReference type="STRING" id="1294273.roselon_02607"/>
<feature type="transmembrane region" description="Helical" evidence="4">
    <location>
        <begin position="263"/>
        <end position="283"/>
    </location>
</feature>
<evidence type="ECO:0000313" key="5">
    <source>
        <dbReference type="EMBL" id="AHM04923.1"/>
    </source>
</evidence>
<dbReference type="EMBL" id="CP004372">
    <property type="protein sequence ID" value="AHM04923.1"/>
    <property type="molecule type" value="Genomic_DNA"/>
</dbReference>
<feature type="transmembrane region" description="Helical" evidence="4">
    <location>
        <begin position="50"/>
        <end position="71"/>
    </location>
</feature>
<evidence type="ECO:0008006" key="7">
    <source>
        <dbReference type="Google" id="ProtNLM"/>
    </source>
</evidence>
<dbReference type="eggNOG" id="COG2807">
    <property type="taxonomic scope" value="Bacteria"/>
</dbReference>
<evidence type="ECO:0000256" key="2">
    <source>
        <dbReference type="ARBA" id="ARBA00022989"/>
    </source>
</evidence>
<dbReference type="KEGG" id="red:roselon_02607"/>
<dbReference type="OrthoDB" id="6095882at2"/>
<keyword evidence="2 4" id="KW-1133">Transmembrane helix</keyword>
<evidence type="ECO:0000256" key="1">
    <source>
        <dbReference type="ARBA" id="ARBA00022692"/>
    </source>
</evidence>
<dbReference type="Gene3D" id="1.20.1250.20">
    <property type="entry name" value="MFS general substrate transporter like domains"/>
    <property type="match status" value="1"/>
</dbReference>
<reference evidence="5 6" key="1">
    <citation type="submission" date="2013-03" db="EMBL/GenBank/DDBJ databases">
        <authorList>
            <person name="Fiebig A."/>
            <person name="Goeker M."/>
            <person name="Klenk H.-P.P."/>
        </authorList>
    </citation>
    <scope>NUCLEOTIDE SEQUENCE [LARGE SCALE GENOMIC DNA]</scope>
    <source>
        <strain evidence="6">DSM 19469</strain>
    </source>
</reference>
<dbReference type="Pfam" id="PF07690">
    <property type="entry name" value="MFS_1"/>
    <property type="match status" value="1"/>
</dbReference>
<accession>W8RUN0</accession>
<dbReference type="AlphaFoldDB" id="W8RUN0"/>
<dbReference type="InterPro" id="IPR036259">
    <property type="entry name" value="MFS_trans_sf"/>
</dbReference>
<dbReference type="HOGENOM" id="CLU_001265_63_1_5"/>
<proteinExistence type="predicted"/>
<feature type="transmembrane region" description="Helical" evidence="4">
    <location>
        <begin position="234"/>
        <end position="256"/>
    </location>
</feature>
<feature type="transmembrane region" description="Helical" evidence="4">
    <location>
        <begin position="111"/>
        <end position="128"/>
    </location>
</feature>
<keyword evidence="6" id="KW-1185">Reference proteome</keyword>
<evidence type="ECO:0000313" key="6">
    <source>
        <dbReference type="Proteomes" id="UP000019593"/>
    </source>
</evidence>
<protein>
    <recommendedName>
        <fullName evidence="7">Major facilitator superfamily (MFS) profile domain-containing protein</fullName>
    </recommendedName>
</protein>
<dbReference type="InterPro" id="IPR011701">
    <property type="entry name" value="MFS"/>
</dbReference>
<dbReference type="GO" id="GO:0022857">
    <property type="term" value="F:transmembrane transporter activity"/>
    <property type="evidence" value="ECO:0007669"/>
    <property type="project" value="InterPro"/>
</dbReference>
<feature type="transmembrane region" description="Helical" evidence="4">
    <location>
        <begin position="78"/>
        <end position="99"/>
    </location>
</feature>
<feature type="transmembrane region" description="Helical" evidence="4">
    <location>
        <begin position="289"/>
        <end position="312"/>
    </location>
</feature>
<gene>
    <name evidence="5" type="ORF">roselon_02607</name>
</gene>
<feature type="transmembrane region" description="Helical" evidence="4">
    <location>
        <begin position="135"/>
        <end position="156"/>
    </location>
</feature>
<dbReference type="SUPFAM" id="SSF103473">
    <property type="entry name" value="MFS general substrate transporter"/>
    <property type="match status" value="1"/>
</dbReference>
<evidence type="ECO:0000256" key="4">
    <source>
        <dbReference type="SAM" id="Phobius"/>
    </source>
</evidence>
<feature type="transmembrane region" description="Helical" evidence="4">
    <location>
        <begin position="12"/>
        <end position="30"/>
    </location>
</feature>
<sequence length="509" mass="52222">MRAVMAQPSTSWPLIGALYLAGLIAAAQFAKVSVTLDALAAAYPGAPVAFAVSGVAVMGVLFGVLAGGVVANLGPRRVILLALAISAVAGAGQAVLPPFPVLMALRVVEGAGHLALVVAIPTLMAGVANDRDRPMVMGLWATFFGVGFSLTAVLAGEAAGPVYGGHALLAGAVAVILWRMLPRGIGGARRAAPGLADHLVIYATPRLFAPALGHGIYAALFLALVTYLPVALGAAWLAAALPLAGLAGSLTAGYLARAILPGHLVPAGFAVMATLFAATWLAGPGMAPAMSVLAMAVSGVVAGAGFAAVPWLNADAPERALANGALAQLGNVGTFSGTPMLAALGVGASLPFAIASAWSEPAPRPWPIAQRSAIRSCARRQIWSRSSSRASRSRRRHRARIWLVSTVRGVKVGFWPSTCATSKPLDAATTWSPWVEIATSDTHIACSRSRSIPTPRRVRPRSIRSSRLPISMTWPCVKGPWVVRSIGLVTSVSVNSSRSVTTARDVPSG</sequence>
<feature type="transmembrane region" description="Helical" evidence="4">
    <location>
        <begin position="162"/>
        <end position="181"/>
    </location>
</feature>
<keyword evidence="3 4" id="KW-0472">Membrane</keyword>
<keyword evidence="1 4" id="KW-0812">Transmembrane</keyword>
<organism evidence="5 6">
    <name type="scientific">Roseicyclus elongatus DSM 19469</name>
    <dbReference type="NCBI Taxonomy" id="1294273"/>
    <lineage>
        <taxon>Bacteria</taxon>
        <taxon>Pseudomonadati</taxon>
        <taxon>Pseudomonadota</taxon>
        <taxon>Alphaproteobacteria</taxon>
        <taxon>Rhodobacterales</taxon>
        <taxon>Roseobacteraceae</taxon>
        <taxon>Roseicyclus</taxon>
    </lineage>
</organism>
<feature type="transmembrane region" description="Helical" evidence="4">
    <location>
        <begin position="207"/>
        <end position="228"/>
    </location>
</feature>
<name>W8RUN0_9RHOB</name>
<dbReference type="Proteomes" id="UP000019593">
    <property type="component" value="Chromosome"/>
</dbReference>
<dbReference type="CDD" id="cd06174">
    <property type="entry name" value="MFS"/>
    <property type="match status" value="1"/>
</dbReference>